<organism evidence="4 5">
    <name type="scientific">Phyllostomus discolor</name>
    <name type="common">pale spear-nosed bat</name>
    <dbReference type="NCBI Taxonomy" id="89673"/>
    <lineage>
        <taxon>Eukaryota</taxon>
        <taxon>Metazoa</taxon>
        <taxon>Chordata</taxon>
        <taxon>Craniata</taxon>
        <taxon>Vertebrata</taxon>
        <taxon>Euteleostomi</taxon>
        <taxon>Mammalia</taxon>
        <taxon>Eutheria</taxon>
        <taxon>Laurasiatheria</taxon>
        <taxon>Chiroptera</taxon>
        <taxon>Yangochiroptera</taxon>
        <taxon>Phyllostomidae</taxon>
        <taxon>Phyllostominae</taxon>
        <taxon>Phyllostomus</taxon>
    </lineage>
</organism>
<evidence type="ECO:0000256" key="2">
    <source>
        <dbReference type="SAM" id="Phobius"/>
    </source>
</evidence>
<protein>
    <submittedName>
        <fullName evidence="4">Uncharacterized protein</fullName>
    </submittedName>
</protein>
<feature type="chain" id="PRO_5032401648" evidence="3">
    <location>
        <begin position="22"/>
        <end position="141"/>
    </location>
</feature>
<dbReference type="Proteomes" id="UP000664940">
    <property type="component" value="Unassembled WGS sequence"/>
</dbReference>
<keyword evidence="2" id="KW-1133">Transmembrane helix</keyword>
<evidence type="ECO:0000313" key="4">
    <source>
        <dbReference type="EMBL" id="KAF6078121.1"/>
    </source>
</evidence>
<feature type="signal peptide" evidence="3">
    <location>
        <begin position="1"/>
        <end position="21"/>
    </location>
</feature>
<feature type="compositionally biased region" description="Polar residues" evidence="1">
    <location>
        <begin position="68"/>
        <end position="83"/>
    </location>
</feature>
<keyword evidence="2" id="KW-0472">Membrane</keyword>
<keyword evidence="3" id="KW-0732">Signal</keyword>
<proteinExistence type="predicted"/>
<keyword evidence="2" id="KW-0812">Transmembrane</keyword>
<comment type="caution">
    <text evidence="4">The sequence shown here is derived from an EMBL/GenBank/DDBJ whole genome shotgun (WGS) entry which is preliminary data.</text>
</comment>
<accession>A0A833YS18</accession>
<sequence>MARVLLLLVGSCLLFAPFSERIRACAQSQKEPERGRERERKRNIDVRQNIISCLSYIPCNPTVCPDQESNQGPFTLRDNTQPSEPHPSGQVRDFHTPLKLNSIRVGILLFLMIFLLSRQLINVCWFFLSSSKDLLIDFREG</sequence>
<feature type="region of interest" description="Disordered" evidence="1">
    <location>
        <begin position="68"/>
        <end position="93"/>
    </location>
</feature>
<evidence type="ECO:0000256" key="1">
    <source>
        <dbReference type="SAM" id="MobiDB-lite"/>
    </source>
</evidence>
<gene>
    <name evidence="4" type="ORF">HJG60_009034</name>
</gene>
<dbReference type="AlphaFoldDB" id="A0A833YS18"/>
<reference evidence="4 5" key="1">
    <citation type="journal article" date="2020" name="Nature">
        <title>Six reference-quality genomes reveal evolution of bat adaptations.</title>
        <authorList>
            <person name="Jebb D."/>
            <person name="Huang Z."/>
            <person name="Pippel M."/>
            <person name="Hughes G.M."/>
            <person name="Lavrichenko K."/>
            <person name="Devanna P."/>
            <person name="Winkler S."/>
            <person name="Jermiin L.S."/>
            <person name="Skirmuntt E.C."/>
            <person name="Katzourakis A."/>
            <person name="Burkitt-Gray L."/>
            <person name="Ray D.A."/>
            <person name="Sullivan K.A.M."/>
            <person name="Roscito J.G."/>
            <person name="Kirilenko B.M."/>
            <person name="Davalos L.M."/>
            <person name="Corthals A.P."/>
            <person name="Power M.L."/>
            <person name="Jones G."/>
            <person name="Ransome R.D."/>
            <person name="Dechmann D.K.N."/>
            <person name="Locatelli A.G."/>
            <person name="Puechmaille S.J."/>
            <person name="Fedrigo O."/>
            <person name="Jarvis E.D."/>
            <person name="Hiller M."/>
            <person name="Vernes S.C."/>
            <person name="Myers E.W."/>
            <person name="Teeling E.C."/>
        </authorList>
    </citation>
    <scope>NUCLEOTIDE SEQUENCE [LARGE SCALE GENOMIC DNA]</scope>
    <source>
        <strain evidence="4">Bat1K_MPI-CBG_1</strain>
    </source>
</reference>
<evidence type="ECO:0000256" key="3">
    <source>
        <dbReference type="SAM" id="SignalP"/>
    </source>
</evidence>
<name>A0A833YS18_9CHIR</name>
<dbReference type="EMBL" id="JABVXQ010000014">
    <property type="protein sequence ID" value="KAF6078121.1"/>
    <property type="molecule type" value="Genomic_DNA"/>
</dbReference>
<evidence type="ECO:0000313" key="5">
    <source>
        <dbReference type="Proteomes" id="UP000664940"/>
    </source>
</evidence>
<feature type="transmembrane region" description="Helical" evidence="2">
    <location>
        <begin position="107"/>
        <end position="128"/>
    </location>
</feature>